<gene>
    <name evidence="2" type="ORF">H0194_07910</name>
</gene>
<keyword evidence="1" id="KW-0472">Membrane</keyword>
<accession>A0A7G7CN35</accession>
<feature type="transmembrane region" description="Helical" evidence="1">
    <location>
        <begin position="12"/>
        <end position="30"/>
    </location>
</feature>
<keyword evidence="3" id="KW-1185">Reference proteome</keyword>
<dbReference type="Proteomes" id="UP000515743">
    <property type="component" value="Chromosome"/>
</dbReference>
<sequence length="69" mass="7935">MNFAEHTKRNWLITLFAALFIGSSLTMIFLNEPRQTMVVLMVFVAAVTLTFLAVLCGWHLINQRKATRH</sequence>
<proteinExistence type="predicted"/>
<dbReference type="EMBL" id="CP059404">
    <property type="protein sequence ID" value="QNE89001.1"/>
    <property type="molecule type" value="Genomic_DNA"/>
</dbReference>
<dbReference type="AlphaFoldDB" id="A0A7G7CN35"/>
<evidence type="ECO:0000313" key="2">
    <source>
        <dbReference type="EMBL" id="QNE89001.1"/>
    </source>
</evidence>
<reference evidence="2 3" key="1">
    <citation type="submission" date="2020-07" db="EMBL/GenBank/DDBJ databases">
        <title>Complete genome and description of Corynebacterium incognita strain Marseille-Q3630 sp. nov.</title>
        <authorList>
            <person name="Boxberger M."/>
        </authorList>
    </citation>
    <scope>NUCLEOTIDE SEQUENCE [LARGE SCALE GENOMIC DNA]</scope>
    <source>
        <strain evidence="2 3">Marseille-Q3630</strain>
    </source>
</reference>
<dbReference type="RefSeq" id="WP_185175387.1">
    <property type="nucleotide sequence ID" value="NZ_CP059404.1"/>
</dbReference>
<protein>
    <recommendedName>
        <fullName evidence="4">Secreted protein</fullName>
    </recommendedName>
</protein>
<name>A0A7G7CN35_9CORY</name>
<keyword evidence="1" id="KW-0812">Transmembrane</keyword>
<feature type="transmembrane region" description="Helical" evidence="1">
    <location>
        <begin position="36"/>
        <end position="61"/>
    </location>
</feature>
<evidence type="ECO:0000313" key="3">
    <source>
        <dbReference type="Proteomes" id="UP000515743"/>
    </source>
</evidence>
<organism evidence="2 3">
    <name type="scientific">Corynebacterium incognita</name>
    <dbReference type="NCBI Taxonomy" id="2754725"/>
    <lineage>
        <taxon>Bacteria</taxon>
        <taxon>Bacillati</taxon>
        <taxon>Actinomycetota</taxon>
        <taxon>Actinomycetes</taxon>
        <taxon>Mycobacteriales</taxon>
        <taxon>Corynebacteriaceae</taxon>
        <taxon>Corynebacterium</taxon>
    </lineage>
</organism>
<evidence type="ECO:0008006" key="4">
    <source>
        <dbReference type="Google" id="ProtNLM"/>
    </source>
</evidence>
<dbReference type="KEGG" id="cik:H0194_07910"/>
<keyword evidence="1" id="KW-1133">Transmembrane helix</keyword>
<evidence type="ECO:0000256" key="1">
    <source>
        <dbReference type="SAM" id="Phobius"/>
    </source>
</evidence>